<keyword evidence="9 10" id="KW-0472">Membrane</keyword>
<comment type="subcellular location">
    <subcellularLocation>
        <location evidence="1">Endoplasmic reticulum membrane</location>
        <topology evidence="1">Single-pass membrane protein</topology>
    </subcellularLocation>
</comment>
<dbReference type="SUPFAM" id="SSF103456">
    <property type="entry name" value="Preprotein translocase SecE subunit"/>
    <property type="match status" value="1"/>
</dbReference>
<dbReference type="Pfam" id="PF00584">
    <property type="entry name" value="SecE"/>
    <property type="match status" value="1"/>
</dbReference>
<evidence type="ECO:0000256" key="4">
    <source>
        <dbReference type="ARBA" id="ARBA00022692"/>
    </source>
</evidence>
<evidence type="ECO:0000256" key="7">
    <source>
        <dbReference type="ARBA" id="ARBA00022989"/>
    </source>
</evidence>
<dbReference type="PANTHER" id="PTHR12309">
    <property type="entry name" value="SEC61 GAMMA SUBUNIT"/>
    <property type="match status" value="1"/>
</dbReference>
<dbReference type="Gene3D" id="1.20.5.820">
    <property type="entry name" value="Preprotein translocase SecE subunit"/>
    <property type="match status" value="1"/>
</dbReference>
<evidence type="ECO:0000256" key="8">
    <source>
        <dbReference type="ARBA" id="ARBA00023010"/>
    </source>
</evidence>
<keyword evidence="4 10" id="KW-0812">Transmembrane</keyword>
<organism evidence="11 12">
    <name type="scientific">Nakaseomyces bracarensis</name>
    <dbReference type="NCBI Taxonomy" id="273131"/>
    <lineage>
        <taxon>Eukaryota</taxon>
        <taxon>Fungi</taxon>
        <taxon>Dikarya</taxon>
        <taxon>Ascomycota</taxon>
        <taxon>Saccharomycotina</taxon>
        <taxon>Saccharomycetes</taxon>
        <taxon>Saccharomycetales</taxon>
        <taxon>Saccharomycetaceae</taxon>
        <taxon>Nakaseomyces</taxon>
    </lineage>
</organism>
<evidence type="ECO:0000256" key="9">
    <source>
        <dbReference type="ARBA" id="ARBA00023136"/>
    </source>
</evidence>
<sequence length="72" mass="8195">MARNEKEQKEQQLLDGPTEFFREGTQFLSKCKKPDAKEYSKIIRAVGIGFVAVGIIGYAIKLIHIPIRYVIV</sequence>
<evidence type="ECO:0000256" key="1">
    <source>
        <dbReference type="ARBA" id="ARBA00004389"/>
    </source>
</evidence>
<evidence type="ECO:0000313" key="11">
    <source>
        <dbReference type="EMBL" id="KAL3234331.1"/>
    </source>
</evidence>
<keyword evidence="5" id="KW-0256">Endoplasmic reticulum</keyword>
<evidence type="ECO:0000256" key="5">
    <source>
        <dbReference type="ARBA" id="ARBA00022824"/>
    </source>
</evidence>
<evidence type="ECO:0000256" key="2">
    <source>
        <dbReference type="ARBA" id="ARBA00008274"/>
    </source>
</evidence>
<feature type="transmembrane region" description="Helical" evidence="10">
    <location>
        <begin position="42"/>
        <end position="60"/>
    </location>
</feature>
<dbReference type="Proteomes" id="UP001623330">
    <property type="component" value="Unassembled WGS sequence"/>
</dbReference>
<keyword evidence="3" id="KW-0813">Transport</keyword>
<keyword evidence="6" id="KW-0653">Protein transport</keyword>
<keyword evidence="12" id="KW-1185">Reference proteome</keyword>
<protein>
    <submittedName>
        <fullName evidence="11">Protein transport protein SSS1</fullName>
    </submittedName>
</protein>
<keyword evidence="7 10" id="KW-1133">Transmembrane helix</keyword>
<name>A0ABR4NZ64_9SACH</name>
<evidence type="ECO:0000256" key="3">
    <source>
        <dbReference type="ARBA" id="ARBA00022448"/>
    </source>
</evidence>
<dbReference type="NCBIfam" id="TIGR00327">
    <property type="entry name" value="secE_euk_arch"/>
    <property type="match status" value="1"/>
</dbReference>
<evidence type="ECO:0000313" key="12">
    <source>
        <dbReference type="Proteomes" id="UP001623330"/>
    </source>
</evidence>
<dbReference type="PROSITE" id="PS01067">
    <property type="entry name" value="SECE_SEC61G"/>
    <property type="match status" value="1"/>
</dbReference>
<dbReference type="HAMAP" id="MF_00422">
    <property type="entry name" value="SecE"/>
    <property type="match status" value="1"/>
</dbReference>
<evidence type="ECO:0000256" key="6">
    <source>
        <dbReference type="ARBA" id="ARBA00022927"/>
    </source>
</evidence>
<dbReference type="EMBL" id="JBEVYD010000003">
    <property type="protein sequence ID" value="KAL3234331.1"/>
    <property type="molecule type" value="Genomic_DNA"/>
</dbReference>
<proteinExistence type="inferred from homology"/>
<comment type="caution">
    <text evidence="11">The sequence shown here is derived from an EMBL/GenBank/DDBJ whole genome shotgun (WGS) entry which is preliminary data.</text>
</comment>
<dbReference type="InterPro" id="IPR001901">
    <property type="entry name" value="Translocase_SecE/Sec61-g"/>
</dbReference>
<evidence type="ECO:0000256" key="10">
    <source>
        <dbReference type="SAM" id="Phobius"/>
    </source>
</evidence>
<dbReference type="InterPro" id="IPR008158">
    <property type="entry name" value="Translocase_Sec61-g"/>
</dbReference>
<gene>
    <name evidence="11" type="ORF">RNJ44_03093</name>
</gene>
<keyword evidence="8" id="KW-0811">Translocation</keyword>
<comment type="similarity">
    <text evidence="2">Belongs to the SecE/SEC61-gamma family.</text>
</comment>
<dbReference type="InterPro" id="IPR023391">
    <property type="entry name" value="Prot_translocase_SecE_dom_sf"/>
</dbReference>
<reference evidence="11 12" key="1">
    <citation type="submission" date="2024-05" db="EMBL/GenBank/DDBJ databases">
        <title>Long read based assembly of the Candida bracarensis genome reveals expanded adhesin content.</title>
        <authorList>
            <person name="Marcet-Houben M."/>
            <person name="Ksiezopolska E."/>
            <person name="Gabaldon T."/>
        </authorList>
    </citation>
    <scope>NUCLEOTIDE SEQUENCE [LARGE SCALE GENOMIC DNA]</scope>
    <source>
        <strain evidence="11 12">CBM6</strain>
    </source>
</reference>
<accession>A0ABR4NZ64</accession>